<dbReference type="AlphaFoldDB" id="A0A1N6N5Z8"/>
<comment type="subcellular location">
    <subcellularLocation>
        <location evidence="2">Membrane</location>
    </subcellularLocation>
</comment>
<dbReference type="PANTHER" id="PTHR41523">
    <property type="entry name" value="TWO-COMPONENT SYSTEM SENSOR PROTEIN"/>
    <property type="match status" value="1"/>
</dbReference>
<dbReference type="EC" id="2.7.13.3" evidence="3"/>
<keyword evidence="4" id="KW-0597">Phosphoprotein</keyword>
<keyword evidence="5" id="KW-0808">Transferase</keyword>
<proteinExistence type="predicted"/>
<dbReference type="GO" id="GO:0007165">
    <property type="term" value="P:signal transduction"/>
    <property type="evidence" value="ECO:0007669"/>
    <property type="project" value="InterPro"/>
</dbReference>
<dbReference type="Gene3D" id="3.30.565.10">
    <property type="entry name" value="Histidine kinase-like ATPase, C-terminal domain"/>
    <property type="match status" value="1"/>
</dbReference>
<dbReference type="OrthoDB" id="9767435at2"/>
<evidence type="ECO:0000256" key="1">
    <source>
        <dbReference type="ARBA" id="ARBA00000085"/>
    </source>
</evidence>
<feature type="coiled-coil region" evidence="9">
    <location>
        <begin position="227"/>
        <end position="254"/>
    </location>
</feature>
<evidence type="ECO:0000256" key="7">
    <source>
        <dbReference type="ARBA" id="ARBA00022777"/>
    </source>
</evidence>
<keyword evidence="10" id="KW-0472">Membrane</keyword>
<keyword evidence="13" id="KW-1185">Reference proteome</keyword>
<keyword evidence="10" id="KW-0812">Transmembrane</keyword>
<evidence type="ECO:0000256" key="6">
    <source>
        <dbReference type="ARBA" id="ARBA00022741"/>
    </source>
</evidence>
<accession>A0A1N6N5Z8</accession>
<dbReference type="PROSITE" id="PS50885">
    <property type="entry name" value="HAMP"/>
    <property type="match status" value="1"/>
</dbReference>
<evidence type="ECO:0000256" key="9">
    <source>
        <dbReference type="SAM" id="Coils"/>
    </source>
</evidence>
<evidence type="ECO:0000313" key="13">
    <source>
        <dbReference type="Proteomes" id="UP000186400"/>
    </source>
</evidence>
<evidence type="ECO:0000256" key="8">
    <source>
        <dbReference type="ARBA" id="ARBA00022840"/>
    </source>
</evidence>
<dbReference type="InterPro" id="IPR036890">
    <property type="entry name" value="HATPase_C_sf"/>
</dbReference>
<keyword evidence="6" id="KW-0547">Nucleotide-binding</keyword>
<evidence type="ECO:0000256" key="2">
    <source>
        <dbReference type="ARBA" id="ARBA00004370"/>
    </source>
</evidence>
<dbReference type="Proteomes" id="UP000186400">
    <property type="component" value="Unassembled WGS sequence"/>
</dbReference>
<keyword evidence="7 12" id="KW-0418">Kinase</keyword>
<evidence type="ECO:0000313" key="12">
    <source>
        <dbReference type="EMBL" id="SIP87504.1"/>
    </source>
</evidence>
<feature type="transmembrane region" description="Helical" evidence="10">
    <location>
        <begin position="150"/>
        <end position="170"/>
    </location>
</feature>
<dbReference type="Pfam" id="PF07568">
    <property type="entry name" value="HisKA_2"/>
    <property type="match status" value="1"/>
</dbReference>
<dbReference type="GO" id="GO:0005524">
    <property type="term" value="F:ATP binding"/>
    <property type="evidence" value="ECO:0007669"/>
    <property type="project" value="UniProtKB-KW"/>
</dbReference>
<dbReference type="InterPro" id="IPR011495">
    <property type="entry name" value="Sig_transdc_His_kin_sub2_dim/P"/>
</dbReference>
<evidence type="ECO:0000259" key="11">
    <source>
        <dbReference type="PROSITE" id="PS50885"/>
    </source>
</evidence>
<feature type="transmembrane region" description="Helical" evidence="10">
    <location>
        <begin position="12"/>
        <end position="30"/>
    </location>
</feature>
<comment type="catalytic activity">
    <reaction evidence="1">
        <text>ATP + protein L-histidine = ADP + protein N-phospho-L-histidine.</text>
        <dbReference type="EC" id="2.7.13.3"/>
    </reaction>
</comment>
<organism evidence="12 13">
    <name type="scientific">Alkalispirochaeta americana</name>
    <dbReference type="NCBI Taxonomy" id="159291"/>
    <lineage>
        <taxon>Bacteria</taxon>
        <taxon>Pseudomonadati</taxon>
        <taxon>Spirochaetota</taxon>
        <taxon>Spirochaetia</taxon>
        <taxon>Spirochaetales</taxon>
        <taxon>Spirochaetaceae</taxon>
        <taxon>Alkalispirochaeta</taxon>
    </lineage>
</organism>
<dbReference type="InterPro" id="IPR003660">
    <property type="entry name" value="HAMP_dom"/>
</dbReference>
<evidence type="ECO:0000256" key="4">
    <source>
        <dbReference type="ARBA" id="ARBA00022553"/>
    </source>
</evidence>
<feature type="domain" description="HAMP" evidence="11">
    <location>
        <begin position="172"/>
        <end position="232"/>
    </location>
</feature>
<gene>
    <name evidence="12" type="ORF">SAMN05920897_10161</name>
</gene>
<dbReference type="GO" id="GO:0016020">
    <property type="term" value="C:membrane"/>
    <property type="evidence" value="ECO:0007669"/>
    <property type="project" value="UniProtKB-SubCell"/>
</dbReference>
<sequence>MKAYPLSLSLQYLLVVAVASVFFSGAVMAYQVRTYYQRGLADREALLETIGKSYLPLISSRLFYFDEEELELLLQGLVLLPHLEYGAILEARQDEAFLLLEKGREPSRGGRRDIFPLVYRFGQEDRLIGELQVTTSLKEFRQILLRQTSAIAAASVVQIFGFALVVFFAARRLIFVPLRKISEFLHTLDPARPSGKRLDLSRSPWEGTFPDELDEISRALNAMLSRADQAILSLEQTQDNLRSTLEEKQSLLQELYHRTRNTLQSVRAILKLRAAQARDNRELQETVRDVDNQILAMALVQQALYESQHLSRIDMEPYFRKLLEEILQSYGMSDFRNHVVMKIDPVSFLIDTAVPCGTLLVELVSNALKHAFPEGRGGMIWIILEVLEGSLFRLTVADDGVGVGADFDWRRVSTIGFQTLRAIGENQLQGQVSFAGTGGVRWDIVFSTEGYTERVSHG</sequence>
<dbReference type="RefSeq" id="WP_076487298.1">
    <property type="nucleotide sequence ID" value="NZ_FTMS01000001.1"/>
</dbReference>
<evidence type="ECO:0000256" key="10">
    <source>
        <dbReference type="SAM" id="Phobius"/>
    </source>
</evidence>
<dbReference type="EMBL" id="FTMS01000001">
    <property type="protein sequence ID" value="SIP87504.1"/>
    <property type="molecule type" value="Genomic_DNA"/>
</dbReference>
<dbReference type="SUPFAM" id="SSF55874">
    <property type="entry name" value="ATPase domain of HSP90 chaperone/DNA topoisomerase II/histidine kinase"/>
    <property type="match status" value="1"/>
</dbReference>
<dbReference type="PANTHER" id="PTHR41523:SF8">
    <property type="entry name" value="ETHYLENE RESPONSE SENSOR PROTEIN"/>
    <property type="match status" value="1"/>
</dbReference>
<evidence type="ECO:0000256" key="3">
    <source>
        <dbReference type="ARBA" id="ARBA00012438"/>
    </source>
</evidence>
<evidence type="ECO:0000256" key="5">
    <source>
        <dbReference type="ARBA" id="ARBA00022679"/>
    </source>
</evidence>
<protein>
    <recommendedName>
        <fullName evidence="3">histidine kinase</fullName>
        <ecNumber evidence="3">2.7.13.3</ecNumber>
    </recommendedName>
</protein>
<dbReference type="STRING" id="159291.SAMN05920897_10161"/>
<dbReference type="GO" id="GO:0004673">
    <property type="term" value="F:protein histidine kinase activity"/>
    <property type="evidence" value="ECO:0007669"/>
    <property type="project" value="UniProtKB-EC"/>
</dbReference>
<keyword evidence="9" id="KW-0175">Coiled coil</keyword>
<keyword evidence="8" id="KW-0067">ATP-binding</keyword>
<name>A0A1N6N5Z8_9SPIO</name>
<reference evidence="12 13" key="1">
    <citation type="submission" date="2017-01" db="EMBL/GenBank/DDBJ databases">
        <authorList>
            <person name="Mah S.A."/>
            <person name="Swanson W.J."/>
            <person name="Moy G.W."/>
            <person name="Vacquier V.D."/>
        </authorList>
    </citation>
    <scope>NUCLEOTIDE SEQUENCE [LARGE SCALE GENOMIC DNA]</scope>
    <source>
        <strain evidence="12 13">ASpG1</strain>
    </source>
</reference>
<keyword evidence="10" id="KW-1133">Transmembrane helix</keyword>